<dbReference type="EMBL" id="AMXI01001450">
    <property type="protein sequence ID" value="EKN39147.1"/>
    <property type="molecule type" value="Genomic_DNA"/>
</dbReference>
<feature type="transmembrane region" description="Helical" evidence="3">
    <location>
        <begin position="25"/>
        <end position="44"/>
    </location>
</feature>
<protein>
    <submittedName>
        <fullName evidence="5">Cell division protein FtsI</fullName>
    </submittedName>
</protein>
<dbReference type="InterPro" id="IPR001460">
    <property type="entry name" value="PCN-bd_Tpept"/>
</dbReference>
<name>M1ZN71_CLOBO</name>
<keyword evidence="3" id="KW-0812">Transmembrane</keyword>
<reference evidence="5 6" key="1">
    <citation type="submission" date="2012-10" db="EMBL/GenBank/DDBJ databases">
        <authorList>
            <person name="Strain E.A."/>
            <person name="Brown E."/>
            <person name="Allard M.W."/>
            <person name="Gonzalez-Escalona N."/>
            <person name="Timme R."/>
        </authorList>
    </citation>
    <scope>NUCLEOTIDE SEQUENCE [LARGE SCALE GENOMIC DNA]</scope>
    <source>
        <strain evidence="5 6">CFSAN001627</strain>
    </source>
</reference>
<reference evidence="5 6" key="2">
    <citation type="submission" date="2013-03" db="EMBL/GenBank/DDBJ databases">
        <title>Diversity in Clostridium botulinum.</title>
        <authorList>
            <person name="Timme R.E."/>
            <person name="Allard M."/>
            <person name="Luo Y."/>
            <person name="Strain E."/>
            <person name="Gonzalez-Escalona N."/>
            <person name="Brown E."/>
        </authorList>
    </citation>
    <scope>NUCLEOTIDE SEQUENCE [LARGE SCALE GENOMIC DNA]</scope>
    <source>
        <strain evidence="5 6">CFSAN001627</strain>
    </source>
</reference>
<sequence length="572" mass="65852">KTPYFGYNLAKMRCFYYEIQGEKKAYKLLTLFMVIFLFLIYRMVKFQIFDAEKLTTMAESQYAYEEDTKDNKYKLLDTKGNDLLKYKEKYYAVLVPSAFKDNKEEKDEEKLLTIMYILRNYNEKYDITQNQTIDSSGKNYYEIDKITYEKLKDIKGVKGFYTYKKQEVDKNINDKKEAWKLENMLLNPYKNDQKTFKDKESLEMRIYNRVKDNKTSKIIYKKDLQGEIISKETEEPKSNINPKLTLDSKVQDSIRKILNKKEYKAFNQVGVILSESESGKIRAMVQKDETLPNVNIGAATQNGFPPGSIFKIITEEAALENNKVSLKDSFKCTGEFESNKKGTHGSFSTKEAFIVSCNDIFSQIGRKAGFENIDNMVKKHGLYRKVLDLHYEQQGAIQMEKRGKPNLSDGTLSLVSFGQLIRITPIEAVSMVSTVVNNGVYVKPYVLESFVDDKNNTIEEFNTTKEQIIGTYSANSLKDQMKEVVKRGTAALAYDSSIEIGGKTGTNERQEVNDKGKMEHLSDAWFVGFFKSNNKYYTMVVFIPKIKTKGESAGTTSVPIFYDIVKEIKDSI</sequence>
<evidence type="ECO:0000256" key="1">
    <source>
        <dbReference type="ARBA" id="ARBA00004370"/>
    </source>
</evidence>
<evidence type="ECO:0000259" key="4">
    <source>
        <dbReference type="Pfam" id="PF00905"/>
    </source>
</evidence>
<dbReference type="SUPFAM" id="SSF56601">
    <property type="entry name" value="beta-lactamase/transpeptidase-like"/>
    <property type="match status" value="1"/>
</dbReference>
<evidence type="ECO:0000256" key="3">
    <source>
        <dbReference type="SAM" id="Phobius"/>
    </source>
</evidence>
<keyword evidence="3" id="KW-1133">Transmembrane helix</keyword>
<organism evidence="5 6">
    <name type="scientific">Clostridium botulinum CFSAN001627</name>
    <dbReference type="NCBI Taxonomy" id="1232189"/>
    <lineage>
        <taxon>Bacteria</taxon>
        <taxon>Bacillati</taxon>
        <taxon>Bacillota</taxon>
        <taxon>Clostridia</taxon>
        <taxon>Eubacteriales</taxon>
        <taxon>Clostridiaceae</taxon>
        <taxon>Clostridium</taxon>
    </lineage>
</organism>
<evidence type="ECO:0000313" key="5">
    <source>
        <dbReference type="EMBL" id="EKN39147.1"/>
    </source>
</evidence>
<dbReference type="Pfam" id="PF00905">
    <property type="entry name" value="Transpeptidase"/>
    <property type="match status" value="1"/>
</dbReference>
<keyword evidence="5" id="KW-0132">Cell division</keyword>
<keyword evidence="5" id="KW-0131">Cell cycle</keyword>
<dbReference type="PANTHER" id="PTHR30627:SF1">
    <property type="entry name" value="PEPTIDOGLYCAN D,D-TRANSPEPTIDASE FTSI"/>
    <property type="match status" value="1"/>
</dbReference>
<dbReference type="PANTHER" id="PTHR30627">
    <property type="entry name" value="PEPTIDOGLYCAN D,D-TRANSPEPTIDASE"/>
    <property type="match status" value="1"/>
</dbReference>
<dbReference type="AlphaFoldDB" id="M1ZN71"/>
<dbReference type="GO" id="GO:0071555">
    <property type="term" value="P:cell wall organization"/>
    <property type="evidence" value="ECO:0007669"/>
    <property type="project" value="TreeGrafter"/>
</dbReference>
<dbReference type="PATRIC" id="fig|1232189.3.peg.3610"/>
<evidence type="ECO:0000313" key="6">
    <source>
        <dbReference type="Proteomes" id="UP000011944"/>
    </source>
</evidence>
<feature type="domain" description="Penicillin-binding protein transpeptidase" evidence="4">
    <location>
        <begin position="271"/>
        <end position="565"/>
    </location>
</feature>
<dbReference type="Gene3D" id="3.40.710.10">
    <property type="entry name" value="DD-peptidase/beta-lactamase superfamily"/>
    <property type="match status" value="1"/>
</dbReference>
<dbReference type="GO" id="GO:0051301">
    <property type="term" value="P:cell division"/>
    <property type="evidence" value="ECO:0007669"/>
    <property type="project" value="UniProtKB-KW"/>
</dbReference>
<feature type="non-terminal residue" evidence="5">
    <location>
        <position position="1"/>
    </location>
</feature>
<keyword evidence="2 3" id="KW-0472">Membrane</keyword>
<gene>
    <name evidence="5" type="ORF">CFSAN001627_23109</name>
</gene>
<dbReference type="GO" id="GO:0005886">
    <property type="term" value="C:plasma membrane"/>
    <property type="evidence" value="ECO:0007669"/>
    <property type="project" value="TreeGrafter"/>
</dbReference>
<evidence type="ECO:0000256" key="2">
    <source>
        <dbReference type="ARBA" id="ARBA00023136"/>
    </source>
</evidence>
<dbReference type="Proteomes" id="UP000011944">
    <property type="component" value="Unassembled WGS sequence"/>
</dbReference>
<comment type="subcellular location">
    <subcellularLocation>
        <location evidence="1">Membrane</location>
    </subcellularLocation>
</comment>
<accession>M1ZN71</accession>
<proteinExistence type="predicted"/>
<comment type="caution">
    <text evidence="5">The sequence shown here is derived from an EMBL/GenBank/DDBJ whole genome shotgun (WGS) entry which is preliminary data.</text>
</comment>
<dbReference type="InterPro" id="IPR012338">
    <property type="entry name" value="Beta-lactam/transpept-like"/>
</dbReference>
<dbReference type="InterPro" id="IPR050515">
    <property type="entry name" value="Beta-lactam/transpept"/>
</dbReference>
<dbReference type="GO" id="GO:0008658">
    <property type="term" value="F:penicillin binding"/>
    <property type="evidence" value="ECO:0007669"/>
    <property type="project" value="InterPro"/>
</dbReference>